<gene>
    <name evidence="1" type="ORF">H8S11_09470</name>
</gene>
<reference evidence="1" key="1">
    <citation type="submission" date="2020-08" db="EMBL/GenBank/DDBJ databases">
        <title>Genome public.</title>
        <authorList>
            <person name="Liu C."/>
            <person name="Sun Q."/>
        </authorList>
    </citation>
    <scope>NUCLEOTIDE SEQUENCE</scope>
    <source>
        <strain evidence="1">NSJ-23</strain>
    </source>
</reference>
<evidence type="ECO:0000313" key="1">
    <source>
        <dbReference type="EMBL" id="MBC5723042.1"/>
    </source>
</evidence>
<dbReference type="Proteomes" id="UP000628736">
    <property type="component" value="Unassembled WGS sequence"/>
</dbReference>
<dbReference type="InterPro" id="IPR010985">
    <property type="entry name" value="Ribbon_hlx_hlx"/>
</dbReference>
<name>A0A8J6J9T8_9FIRM</name>
<organism evidence="1 2">
    <name type="scientific">Flintibacter hominis</name>
    <dbReference type="NCBI Taxonomy" id="2763048"/>
    <lineage>
        <taxon>Bacteria</taxon>
        <taxon>Bacillati</taxon>
        <taxon>Bacillota</taxon>
        <taxon>Clostridia</taxon>
        <taxon>Eubacteriales</taxon>
        <taxon>Flintibacter</taxon>
    </lineage>
</organism>
<keyword evidence="2" id="KW-1185">Reference proteome</keyword>
<dbReference type="EMBL" id="JACOPO010000005">
    <property type="protein sequence ID" value="MBC5723042.1"/>
    <property type="molecule type" value="Genomic_DNA"/>
</dbReference>
<dbReference type="RefSeq" id="WP_186852943.1">
    <property type="nucleotide sequence ID" value="NZ_JACOPO010000005.1"/>
</dbReference>
<evidence type="ECO:0008006" key="3">
    <source>
        <dbReference type="Google" id="ProtNLM"/>
    </source>
</evidence>
<dbReference type="Gene3D" id="1.10.1220.10">
    <property type="entry name" value="Met repressor-like"/>
    <property type="match status" value="1"/>
</dbReference>
<sequence>MEQSYKTVSVRMSQELYTALKDLADRDCRSVPSYIRKLLREHIRRLPPEE</sequence>
<dbReference type="InterPro" id="IPR013321">
    <property type="entry name" value="Arc_rbn_hlx_hlx"/>
</dbReference>
<evidence type="ECO:0000313" key="2">
    <source>
        <dbReference type="Proteomes" id="UP000628736"/>
    </source>
</evidence>
<proteinExistence type="predicted"/>
<dbReference type="SUPFAM" id="SSF47598">
    <property type="entry name" value="Ribbon-helix-helix"/>
    <property type="match status" value="1"/>
</dbReference>
<dbReference type="AlphaFoldDB" id="A0A8J6J9T8"/>
<comment type="caution">
    <text evidence="1">The sequence shown here is derived from an EMBL/GenBank/DDBJ whole genome shotgun (WGS) entry which is preliminary data.</text>
</comment>
<dbReference type="GO" id="GO:0006355">
    <property type="term" value="P:regulation of DNA-templated transcription"/>
    <property type="evidence" value="ECO:0007669"/>
    <property type="project" value="InterPro"/>
</dbReference>
<accession>A0A8J6J9T8</accession>
<protein>
    <recommendedName>
        <fullName evidence="3">Ribbon-helix-helix protein, CopG family</fullName>
    </recommendedName>
</protein>